<accession>A0A8J2SHR7</accession>
<dbReference type="PROSITE" id="PS51186">
    <property type="entry name" value="GNAT"/>
    <property type="match status" value="1"/>
</dbReference>
<evidence type="ECO:0000313" key="4">
    <source>
        <dbReference type="Proteomes" id="UP000789595"/>
    </source>
</evidence>
<keyword evidence="1" id="KW-0732">Signal</keyword>
<dbReference type="Gene3D" id="3.40.630.30">
    <property type="match status" value="1"/>
</dbReference>
<evidence type="ECO:0000256" key="1">
    <source>
        <dbReference type="SAM" id="SignalP"/>
    </source>
</evidence>
<protein>
    <recommendedName>
        <fullName evidence="2">N-acetyltransferase domain-containing protein</fullName>
    </recommendedName>
</protein>
<dbReference type="Proteomes" id="UP000789595">
    <property type="component" value="Unassembled WGS sequence"/>
</dbReference>
<dbReference type="OrthoDB" id="249099at2759"/>
<organism evidence="3 4">
    <name type="scientific">Pelagomonas calceolata</name>
    <dbReference type="NCBI Taxonomy" id="35677"/>
    <lineage>
        <taxon>Eukaryota</taxon>
        <taxon>Sar</taxon>
        <taxon>Stramenopiles</taxon>
        <taxon>Ochrophyta</taxon>
        <taxon>Pelagophyceae</taxon>
        <taxon>Pelagomonadales</taxon>
        <taxon>Pelagomonadaceae</taxon>
        <taxon>Pelagomonas</taxon>
    </lineage>
</organism>
<dbReference type="GO" id="GO:0007064">
    <property type="term" value="P:mitotic sister chromatid cohesion"/>
    <property type="evidence" value="ECO:0007669"/>
    <property type="project" value="TreeGrafter"/>
</dbReference>
<dbReference type="Pfam" id="PF00583">
    <property type="entry name" value="Acetyltransf_1"/>
    <property type="match status" value="1"/>
</dbReference>
<dbReference type="PANTHER" id="PTHR42919:SF20">
    <property type="entry name" value="GCN5-RELATED N-ACETYLTRANSFERASE 10, CHLOROPLASTIC"/>
    <property type="match status" value="1"/>
</dbReference>
<feature type="domain" description="N-acetyltransferase" evidence="2">
    <location>
        <begin position="81"/>
        <end position="229"/>
    </location>
</feature>
<dbReference type="GO" id="GO:0031415">
    <property type="term" value="C:NatA complex"/>
    <property type="evidence" value="ECO:0007669"/>
    <property type="project" value="TreeGrafter"/>
</dbReference>
<dbReference type="PANTHER" id="PTHR42919">
    <property type="entry name" value="N-ALPHA-ACETYLTRANSFERASE"/>
    <property type="match status" value="1"/>
</dbReference>
<feature type="chain" id="PRO_5035315862" description="N-acetyltransferase domain-containing protein" evidence="1">
    <location>
        <begin position="20"/>
        <end position="252"/>
    </location>
</feature>
<proteinExistence type="predicted"/>
<sequence>MRLLVAWLLTTAAALTTYAPPPLRVLETPTRDEVDACAATMCEGFWTTSQLTPAQIAALHKTQSDDFRTRFSGKRRLRGSLLVVPDDDEGVAAMASLELGLVDVVARAVLPRDDAERKFIAALGRLTTRDRNILLRAPIQEVCGTLFDGNVRVVPLVSNVAVLPTSRRRGLGRRVMRACTDLAVDWNYDEVVLEVEAANRAAGALYDNMGYQELWRDTRSALKVDASVEQGPPLRRRPDVEHVAMWRGGLLS</sequence>
<comment type="caution">
    <text evidence="3">The sequence shown here is derived from an EMBL/GenBank/DDBJ whole genome shotgun (WGS) entry which is preliminary data.</text>
</comment>
<dbReference type="CDD" id="cd04301">
    <property type="entry name" value="NAT_SF"/>
    <property type="match status" value="1"/>
</dbReference>
<keyword evidence="4" id="KW-1185">Reference proteome</keyword>
<gene>
    <name evidence="3" type="ORF">PECAL_3P10140</name>
</gene>
<feature type="signal peptide" evidence="1">
    <location>
        <begin position="1"/>
        <end position="19"/>
    </location>
</feature>
<dbReference type="SUPFAM" id="SSF55729">
    <property type="entry name" value="Acyl-CoA N-acyltransferases (Nat)"/>
    <property type="match status" value="1"/>
</dbReference>
<dbReference type="GO" id="GO:0008080">
    <property type="term" value="F:N-acetyltransferase activity"/>
    <property type="evidence" value="ECO:0007669"/>
    <property type="project" value="TreeGrafter"/>
</dbReference>
<dbReference type="InterPro" id="IPR000182">
    <property type="entry name" value="GNAT_dom"/>
</dbReference>
<reference evidence="3" key="1">
    <citation type="submission" date="2021-11" db="EMBL/GenBank/DDBJ databases">
        <authorList>
            <consortium name="Genoscope - CEA"/>
            <person name="William W."/>
        </authorList>
    </citation>
    <scope>NUCLEOTIDE SEQUENCE</scope>
</reference>
<dbReference type="InterPro" id="IPR051556">
    <property type="entry name" value="N-term/lysine_N-AcTrnsfr"/>
</dbReference>
<evidence type="ECO:0000259" key="2">
    <source>
        <dbReference type="PROSITE" id="PS51186"/>
    </source>
</evidence>
<dbReference type="InterPro" id="IPR016181">
    <property type="entry name" value="Acyl_CoA_acyltransferase"/>
</dbReference>
<dbReference type="AlphaFoldDB" id="A0A8J2SHR7"/>
<evidence type="ECO:0000313" key="3">
    <source>
        <dbReference type="EMBL" id="CAH0371091.1"/>
    </source>
</evidence>
<dbReference type="EMBL" id="CAKKNE010000003">
    <property type="protein sequence ID" value="CAH0371091.1"/>
    <property type="molecule type" value="Genomic_DNA"/>
</dbReference>
<name>A0A8J2SHR7_9STRA</name>